<gene>
    <name evidence="1" type="ORF">JOC54_002996</name>
</gene>
<organism evidence="1 2">
    <name type="scientific">Shouchella xiaoxiensis</name>
    <dbReference type="NCBI Taxonomy" id="766895"/>
    <lineage>
        <taxon>Bacteria</taxon>
        <taxon>Bacillati</taxon>
        <taxon>Bacillota</taxon>
        <taxon>Bacilli</taxon>
        <taxon>Bacillales</taxon>
        <taxon>Bacillaceae</taxon>
        <taxon>Shouchella</taxon>
    </lineage>
</organism>
<evidence type="ECO:0000313" key="1">
    <source>
        <dbReference type="EMBL" id="MBM7839716.1"/>
    </source>
</evidence>
<dbReference type="PANTHER" id="PTHR47197:SF3">
    <property type="entry name" value="DIHYDRO-HEME D1 DEHYDROGENASE"/>
    <property type="match status" value="1"/>
</dbReference>
<dbReference type="InterPro" id="IPR011045">
    <property type="entry name" value="N2O_reductase_N"/>
</dbReference>
<proteinExistence type="predicted"/>
<evidence type="ECO:0000313" key="2">
    <source>
        <dbReference type="Proteomes" id="UP001179280"/>
    </source>
</evidence>
<dbReference type="EMBL" id="JAFBCV010000009">
    <property type="protein sequence ID" value="MBM7839716.1"/>
    <property type="molecule type" value="Genomic_DNA"/>
</dbReference>
<sequence>MKKWLVSFMVSIVLLHGCADKSLTLPTNDGPYLVISHLKEPSLSFMNVEDYTIEHTEPLPSSWKTQVSISDERVAALTNNANEIVLFHLTDGAVESFVELDDQVSTMVYDANEGLLIVASEQSRTVSFIAIETGEIEQTISLDVAPAELHLDQAGNLFVLSTDAGQVDYIEMQSKRKQSFSVIDRPAGMFYDGHLLWVGGHGPSGELNDQLHGYDVSNGELVQSVDVGLMPIAITGSKDQSQMFVLCHGNDHLYQIDLESKGIVASIEVGHNPNFMYEYKEQLIVSNFDSDSLSIIMKEPFALMAEVEVEPGPYAISSGEIMQ</sequence>
<dbReference type="RefSeq" id="WP_204466897.1">
    <property type="nucleotide sequence ID" value="NZ_JAFBCV010000009.1"/>
</dbReference>
<protein>
    <submittedName>
        <fullName evidence="1">Uncharacterized protein</fullName>
    </submittedName>
</protein>
<name>A0ABS2SX02_9BACI</name>
<accession>A0ABS2SX02</accession>
<dbReference type="PANTHER" id="PTHR47197">
    <property type="entry name" value="PROTEIN NIRF"/>
    <property type="match status" value="1"/>
</dbReference>
<dbReference type="Gene3D" id="2.130.10.10">
    <property type="entry name" value="YVTN repeat-like/Quinoprotein amine dehydrogenase"/>
    <property type="match status" value="2"/>
</dbReference>
<dbReference type="Proteomes" id="UP001179280">
    <property type="component" value="Unassembled WGS sequence"/>
</dbReference>
<keyword evidence="2" id="KW-1185">Reference proteome</keyword>
<comment type="caution">
    <text evidence="1">The sequence shown here is derived from an EMBL/GenBank/DDBJ whole genome shotgun (WGS) entry which is preliminary data.</text>
</comment>
<dbReference type="InterPro" id="IPR015943">
    <property type="entry name" value="WD40/YVTN_repeat-like_dom_sf"/>
</dbReference>
<reference evidence="1" key="1">
    <citation type="submission" date="2021-01" db="EMBL/GenBank/DDBJ databases">
        <title>Genomic Encyclopedia of Type Strains, Phase IV (KMG-IV): sequencing the most valuable type-strain genomes for metagenomic binning, comparative biology and taxonomic classification.</title>
        <authorList>
            <person name="Goeker M."/>
        </authorList>
    </citation>
    <scope>NUCLEOTIDE SEQUENCE</scope>
    <source>
        <strain evidence="1">DSM 21943</strain>
    </source>
</reference>
<dbReference type="SUPFAM" id="SSF50974">
    <property type="entry name" value="Nitrous oxide reductase, N-terminal domain"/>
    <property type="match status" value="1"/>
</dbReference>
<dbReference type="InterPro" id="IPR051200">
    <property type="entry name" value="Host-pathogen_enzymatic-act"/>
</dbReference>